<gene>
    <name evidence="2" type="ORF">FOXG_19618</name>
</gene>
<reference evidence="2" key="1">
    <citation type="submission" date="2007-04" db="EMBL/GenBank/DDBJ databases">
        <authorList>
            <consortium name="The Broad Institute Genome Sequencing Platform"/>
            <person name="Birren B."/>
            <person name="Lander E."/>
            <person name="Galagan J."/>
            <person name="Nusbaum C."/>
            <person name="Devon K."/>
            <person name="Ma L.-J."/>
            <person name="Jaffe D."/>
            <person name="Butler J."/>
            <person name="Alvarez P."/>
            <person name="Gnerre S."/>
            <person name="Grabherr M."/>
            <person name="Kleber M."/>
            <person name="Mauceli E."/>
            <person name="Brockman W."/>
            <person name="MacCallum I.A."/>
            <person name="Young S."/>
            <person name="LaButti K."/>
            <person name="DeCaprio D."/>
            <person name="Crawford M."/>
            <person name="Koehrsen M."/>
            <person name="Engels R."/>
            <person name="Montgomery P."/>
            <person name="Pearson M."/>
            <person name="Howarth C."/>
            <person name="Larson L."/>
            <person name="White J."/>
            <person name="O'Leary S."/>
            <person name="Kodira C."/>
            <person name="Zeng Q."/>
            <person name="Yandava C."/>
            <person name="Alvarado L."/>
            <person name="Kistler C."/>
            <person name="Shim W.-B."/>
            <person name="Kang S."/>
            <person name="Woloshuk C."/>
        </authorList>
    </citation>
    <scope>NUCLEOTIDE SEQUENCE</scope>
    <source>
        <strain evidence="2">4287</strain>
    </source>
</reference>
<accession>A0A0J9V611</accession>
<name>A0A0J9V611_FUSO4</name>
<evidence type="ECO:0000256" key="1">
    <source>
        <dbReference type="SAM" id="MobiDB-lite"/>
    </source>
</evidence>
<dbReference type="Proteomes" id="UP000009097">
    <property type="component" value="Unassembled WGS sequence"/>
</dbReference>
<proteinExistence type="predicted"/>
<dbReference type="RefSeq" id="XP_018244316.1">
    <property type="nucleotide sequence ID" value="XM_018399879.1"/>
</dbReference>
<sequence length="40" mass="4259">MSAPQSNKRHASSAHDNEPVKKKGLGSGVTFTGEFSFLLP</sequence>
<dbReference type="EMBL" id="DS231704">
    <property type="protein sequence ID" value="KNB06271.1"/>
    <property type="molecule type" value="Genomic_DNA"/>
</dbReference>
<organism evidence="2 3">
    <name type="scientific">Fusarium oxysporum f. sp. lycopersici (strain 4287 / CBS 123668 / FGSC 9935 / NRRL 34936)</name>
    <name type="common">Fusarium vascular wilt of tomato</name>
    <dbReference type="NCBI Taxonomy" id="426428"/>
    <lineage>
        <taxon>Eukaryota</taxon>
        <taxon>Fungi</taxon>
        <taxon>Dikarya</taxon>
        <taxon>Ascomycota</taxon>
        <taxon>Pezizomycotina</taxon>
        <taxon>Sordariomycetes</taxon>
        <taxon>Hypocreomycetidae</taxon>
        <taxon>Hypocreales</taxon>
        <taxon>Nectriaceae</taxon>
        <taxon>Fusarium</taxon>
        <taxon>Fusarium oxysporum species complex</taxon>
    </lineage>
</organism>
<evidence type="ECO:0000313" key="3">
    <source>
        <dbReference type="Proteomes" id="UP000009097"/>
    </source>
</evidence>
<dbReference type="GeneID" id="28960324"/>
<feature type="region of interest" description="Disordered" evidence="1">
    <location>
        <begin position="1"/>
        <end position="40"/>
    </location>
</feature>
<dbReference type="KEGG" id="fox:FOXG_19618"/>
<reference evidence="2" key="2">
    <citation type="journal article" date="2010" name="Nature">
        <title>Comparative genomics reveals mobile pathogenicity chromosomes in Fusarium.</title>
        <authorList>
            <person name="Ma L.J."/>
            <person name="van der Does H.C."/>
            <person name="Borkovich K.A."/>
            <person name="Coleman J.J."/>
            <person name="Daboussi M.J."/>
            <person name="Di Pietro A."/>
            <person name="Dufresne M."/>
            <person name="Freitag M."/>
            <person name="Grabherr M."/>
            <person name="Henrissat B."/>
            <person name="Houterman P.M."/>
            <person name="Kang S."/>
            <person name="Shim W.B."/>
            <person name="Woloshuk C."/>
            <person name="Xie X."/>
            <person name="Xu J.R."/>
            <person name="Antoniw J."/>
            <person name="Baker S.E."/>
            <person name="Bluhm B.H."/>
            <person name="Breakspear A."/>
            <person name="Brown D.W."/>
            <person name="Butchko R.A."/>
            <person name="Chapman S."/>
            <person name="Coulson R."/>
            <person name="Coutinho P.M."/>
            <person name="Danchin E.G."/>
            <person name="Diener A."/>
            <person name="Gale L.R."/>
            <person name="Gardiner D.M."/>
            <person name="Goff S."/>
            <person name="Hammond-Kosack K.E."/>
            <person name="Hilburn K."/>
            <person name="Hua-Van A."/>
            <person name="Jonkers W."/>
            <person name="Kazan K."/>
            <person name="Kodira C.D."/>
            <person name="Koehrsen M."/>
            <person name="Kumar L."/>
            <person name="Lee Y.H."/>
            <person name="Li L."/>
            <person name="Manners J.M."/>
            <person name="Miranda-Saavedra D."/>
            <person name="Mukherjee M."/>
            <person name="Park G."/>
            <person name="Park J."/>
            <person name="Park S.Y."/>
            <person name="Proctor R.H."/>
            <person name="Regev A."/>
            <person name="Ruiz-Roldan M.C."/>
            <person name="Sain D."/>
            <person name="Sakthikumar S."/>
            <person name="Sykes S."/>
            <person name="Schwartz D.C."/>
            <person name="Turgeon B.G."/>
            <person name="Wapinski I."/>
            <person name="Yoder O."/>
            <person name="Young S."/>
            <person name="Zeng Q."/>
            <person name="Zhou S."/>
            <person name="Galagan J."/>
            <person name="Cuomo C.A."/>
            <person name="Kistler H.C."/>
            <person name="Rep M."/>
        </authorList>
    </citation>
    <scope>NUCLEOTIDE SEQUENCE [LARGE SCALE GENOMIC DNA]</scope>
    <source>
        <strain evidence="2">4287</strain>
    </source>
</reference>
<evidence type="ECO:0000313" key="2">
    <source>
        <dbReference type="EMBL" id="KNB06271.1"/>
    </source>
</evidence>
<dbReference type="AlphaFoldDB" id="A0A0J9V611"/>
<dbReference type="VEuPathDB" id="FungiDB:FOXG_19618"/>
<protein>
    <submittedName>
        <fullName evidence="2">Uncharacterized protein</fullName>
    </submittedName>
</protein>